<dbReference type="InterPro" id="IPR001680">
    <property type="entry name" value="WD40_rpt"/>
</dbReference>
<comment type="caution">
    <text evidence="8">The sequence shown here is derived from an EMBL/GenBank/DDBJ whole genome shotgun (WGS) entry which is preliminary data.</text>
</comment>
<gene>
    <name evidence="8" type="ORF">JBS370_LOCUS10866</name>
</gene>
<organism evidence="8 9">
    <name type="scientific">Rotaria sordida</name>
    <dbReference type="NCBI Taxonomy" id="392033"/>
    <lineage>
        <taxon>Eukaryota</taxon>
        <taxon>Metazoa</taxon>
        <taxon>Spiralia</taxon>
        <taxon>Gnathifera</taxon>
        <taxon>Rotifera</taxon>
        <taxon>Eurotatoria</taxon>
        <taxon>Bdelloidea</taxon>
        <taxon>Philodinida</taxon>
        <taxon>Philodinidae</taxon>
        <taxon>Rotaria</taxon>
    </lineage>
</organism>
<dbReference type="SUPFAM" id="SSF50978">
    <property type="entry name" value="WD40 repeat-like"/>
    <property type="match status" value="1"/>
</dbReference>
<name>A0A818W8E7_9BILA</name>
<dbReference type="Pfam" id="PF00400">
    <property type="entry name" value="WD40"/>
    <property type="match status" value="5"/>
</dbReference>
<protein>
    <submittedName>
        <fullName evidence="8">Uncharacterized protein</fullName>
    </submittedName>
</protein>
<dbReference type="PROSITE" id="PS50294">
    <property type="entry name" value="WD_REPEATS_REGION"/>
    <property type="match status" value="2"/>
</dbReference>
<sequence>MIRSTDNDLYMETQLAEHYIRTNVEWNHLPAEVKQKFGWNTEKDYDKAILTFSIKHQLRYKGNLVRKVHKDSRKYYDDLLRYSREHLMLFPYHLSEIYVKGLRVTPFSFYIDMISDLILQEKSYDTLPNFTAADCLRLLGIGRNQYIELINQSRTILQTTRKKMFLSLTSSKTPASIRHLLPSQPVDSLHIQPWWIINLGCVTDDDVKQCTNEEKLIIDYLIDEKSSKLAGELNYDAIRALYRKGLVYLDVPVSDNDYIQVPPLGSGFVMNRIVGDYFEVLLYKLFVSTDEHTNVGELSRILTLDIDLVKQTMSMFLRLGFARKKNLDYDYGVIHTTWKHFSTGANLQLPPPPKEIIITSPTMDKSLLEWKTDLEMDTSLNDDDNISIGTTDEQKILLSPTNSVNSLDNTSTSIVSGTLKQKRIGFLFDSSLTAFLMMGNLSPNLKTHAVTMFEVGKLADEILVSFLQELEKISPLSQSSIQSSDDDNQSQGEADRYFLHARVLYQTILFLRLNNDLFDDDIGSLGVDLIRYESLSSLDSNIRQRLIERNYHILISMAPVTAETIYSPFNSIDYLGPCLQEMNSVWMKLFIYHLIKSGPPSLLLSKGSRLNTLPDCLKIFDKFLVTTWNHEPTYISNVNILLSINEALLHSAVLLQGFSYGNNNFKDDNQQIRHIPFPFESIEQHPVLEQLNSAIDIQSTCGYVSMLTLSSTNSQEVVLDVRFGIPLFDEQISETIRNSIVKNKLCRKEKVQQRLKSLETLSTSLIAFIELFQPSDSSPCNMPSHHSSHGIRSTCLPKRSVLFDVLCPYDQQILQTFVNNHIVAEQIDSLLVWCKYAFKKSQITGSDIKNERDENGCPVKIPFIKKKQHEDECIYRFVNCPNGCLLNNLRQKDIYNHLHICSNRQISQLNSTINTNNDQFQIFQEELLLKITQLDFLMNTCKQLTNTVASMRNEIDTLKINQEALCSRNDLLLSELMKTKQTSPIPTTIDEQESLRNHDSDDENELSTVILRCNGTFTGHSDTVWCLYALDDVLLSGSTDKTVKVWNLRETPYTNLATLHGHEEGVLSLTVKERTVFSGSVDKSIIVWNLNDYKQTTSFVAHTDPVCSLTQYDNYLYSSSNKCLKVWDIQTLELINEIQTDSRNGWLRILMQKDKCIYAGCRRVIKIFDAMTHQISFEFELPTNDSIYSLAHSDTLLFAGALSGTIYIWDIRANRCLETTCQHEATVHGLCILSADNLNKSNLISASSDQTIRVWSMDTFDQVQYDDRHEAEVTALHANVRHIMSGAADAKIKVWDCISSHDHFE</sequence>
<keyword evidence="5" id="KW-0175">Coiled coil</keyword>
<dbReference type="Pfam" id="PF14647">
    <property type="entry name" value="FAM91_N"/>
    <property type="match status" value="1"/>
</dbReference>
<accession>A0A818W8E7</accession>
<dbReference type="PROSITE" id="PS50082">
    <property type="entry name" value="WD_REPEATS_2"/>
    <property type="match status" value="4"/>
</dbReference>
<proteinExistence type="inferred from homology"/>
<dbReference type="SUPFAM" id="SSF49599">
    <property type="entry name" value="TRAF domain-like"/>
    <property type="match status" value="1"/>
</dbReference>
<dbReference type="InterPro" id="IPR028091">
    <property type="entry name" value="FAM91_N_dom"/>
</dbReference>
<feature type="repeat" description="WD" evidence="4">
    <location>
        <begin position="1017"/>
        <end position="1056"/>
    </location>
</feature>
<reference evidence="8" key="1">
    <citation type="submission" date="2021-02" db="EMBL/GenBank/DDBJ databases">
        <authorList>
            <person name="Nowell W R."/>
        </authorList>
    </citation>
    <scope>NUCLEOTIDE SEQUENCE</scope>
</reference>
<dbReference type="InterPro" id="IPR019775">
    <property type="entry name" value="WD40_repeat_CS"/>
</dbReference>
<feature type="coiled-coil region" evidence="5">
    <location>
        <begin position="934"/>
        <end position="961"/>
    </location>
</feature>
<dbReference type="EMBL" id="CAJOBD010000810">
    <property type="protein sequence ID" value="CAF3722201.1"/>
    <property type="molecule type" value="Genomic_DNA"/>
</dbReference>
<evidence type="ECO:0000313" key="8">
    <source>
        <dbReference type="EMBL" id="CAF3722201.1"/>
    </source>
</evidence>
<evidence type="ECO:0000259" key="7">
    <source>
        <dbReference type="Pfam" id="PF14648"/>
    </source>
</evidence>
<dbReference type="CDD" id="cd00200">
    <property type="entry name" value="WD40"/>
    <property type="match status" value="1"/>
</dbReference>
<dbReference type="PROSITE" id="PS00678">
    <property type="entry name" value="WD_REPEATS_1"/>
    <property type="match status" value="3"/>
</dbReference>
<feature type="domain" description="FAM91 C-terminal" evidence="7">
    <location>
        <begin position="421"/>
        <end position="713"/>
    </location>
</feature>
<evidence type="ECO:0000256" key="3">
    <source>
        <dbReference type="ARBA" id="ARBA00022737"/>
    </source>
</evidence>
<dbReference type="SMART" id="SM00320">
    <property type="entry name" value="WD40"/>
    <property type="match status" value="6"/>
</dbReference>
<dbReference type="PRINTS" id="PR00320">
    <property type="entry name" value="GPROTEINBRPT"/>
</dbReference>
<comment type="similarity">
    <text evidence="1">Belongs to the FAM91 family.</text>
</comment>
<dbReference type="InterPro" id="IPR020472">
    <property type="entry name" value="WD40_PAC1"/>
</dbReference>
<evidence type="ECO:0000256" key="4">
    <source>
        <dbReference type="PROSITE-ProRule" id="PRU00221"/>
    </source>
</evidence>
<feature type="repeat" description="WD" evidence="4">
    <location>
        <begin position="1059"/>
        <end position="1098"/>
    </location>
</feature>
<dbReference type="InterPro" id="IPR013083">
    <property type="entry name" value="Znf_RING/FYVE/PHD"/>
</dbReference>
<evidence type="ECO:0000256" key="5">
    <source>
        <dbReference type="SAM" id="Coils"/>
    </source>
</evidence>
<feature type="domain" description="FAM91 N-terminal" evidence="6">
    <location>
        <begin position="19"/>
        <end position="339"/>
    </location>
</feature>
<feature type="repeat" description="WD" evidence="4">
    <location>
        <begin position="1243"/>
        <end position="1265"/>
    </location>
</feature>
<evidence type="ECO:0000313" key="9">
    <source>
        <dbReference type="Proteomes" id="UP000663836"/>
    </source>
</evidence>
<dbReference type="InterPro" id="IPR036322">
    <property type="entry name" value="WD40_repeat_dom_sf"/>
</dbReference>
<dbReference type="Pfam" id="PF14648">
    <property type="entry name" value="FAM91_C"/>
    <property type="match status" value="1"/>
</dbReference>
<dbReference type="PANTHER" id="PTHR28441">
    <property type="entry name" value="PROTEIN FAM91A1"/>
    <property type="match status" value="1"/>
</dbReference>
<dbReference type="InterPro" id="IPR039199">
    <property type="entry name" value="FAM91"/>
</dbReference>
<keyword evidence="3" id="KW-0677">Repeat</keyword>
<dbReference type="InterPro" id="IPR028097">
    <property type="entry name" value="FAM91_C_dom"/>
</dbReference>
<feature type="repeat" description="WD" evidence="4">
    <location>
        <begin position="1266"/>
        <end position="1296"/>
    </location>
</feature>
<dbReference type="InterPro" id="IPR015943">
    <property type="entry name" value="WD40/YVTN_repeat-like_dom_sf"/>
</dbReference>
<evidence type="ECO:0000256" key="2">
    <source>
        <dbReference type="ARBA" id="ARBA00022574"/>
    </source>
</evidence>
<keyword evidence="2 4" id="KW-0853">WD repeat</keyword>
<dbReference type="Gene3D" id="2.130.10.10">
    <property type="entry name" value="YVTN repeat-like/Quinoprotein amine dehydrogenase"/>
    <property type="match status" value="2"/>
</dbReference>
<dbReference type="Gene3D" id="3.30.40.10">
    <property type="entry name" value="Zinc/RING finger domain, C3HC4 (zinc finger)"/>
    <property type="match status" value="1"/>
</dbReference>
<dbReference type="PANTHER" id="PTHR28441:SF2">
    <property type="entry name" value="PROTEIN FAM91A1"/>
    <property type="match status" value="1"/>
</dbReference>
<evidence type="ECO:0000259" key="6">
    <source>
        <dbReference type="Pfam" id="PF14647"/>
    </source>
</evidence>
<dbReference type="Proteomes" id="UP000663836">
    <property type="component" value="Unassembled WGS sequence"/>
</dbReference>
<evidence type="ECO:0000256" key="1">
    <source>
        <dbReference type="ARBA" id="ARBA00010319"/>
    </source>
</evidence>